<feature type="region of interest" description="Disordered" evidence="1">
    <location>
        <begin position="1"/>
        <end position="43"/>
    </location>
</feature>
<gene>
    <name evidence="2" type="ORF">LCGC14_1866860</name>
</gene>
<evidence type="ECO:0000256" key="1">
    <source>
        <dbReference type="SAM" id="MobiDB-lite"/>
    </source>
</evidence>
<name>A0A0F9G625_9ZZZZ</name>
<feature type="compositionally biased region" description="Basic and acidic residues" evidence="1">
    <location>
        <begin position="22"/>
        <end position="38"/>
    </location>
</feature>
<evidence type="ECO:0000313" key="2">
    <source>
        <dbReference type="EMBL" id="KKL94224.1"/>
    </source>
</evidence>
<comment type="caution">
    <text evidence="2">The sequence shown here is derived from an EMBL/GenBank/DDBJ whole genome shotgun (WGS) entry which is preliminary data.</text>
</comment>
<organism evidence="2">
    <name type="scientific">marine sediment metagenome</name>
    <dbReference type="NCBI Taxonomy" id="412755"/>
    <lineage>
        <taxon>unclassified sequences</taxon>
        <taxon>metagenomes</taxon>
        <taxon>ecological metagenomes</taxon>
    </lineage>
</organism>
<sequence length="68" mass="7505">MPTGPSRPSFAPPVQQRRPPPRPREVSLEPLKEDERRQAAKRRGYASTIITRGGLGIAQTDKTRALGV</sequence>
<accession>A0A0F9G625</accession>
<protein>
    <submittedName>
        <fullName evidence="2">Uncharacterized protein</fullName>
    </submittedName>
</protein>
<dbReference type="AlphaFoldDB" id="A0A0F9G625"/>
<proteinExistence type="predicted"/>
<dbReference type="EMBL" id="LAZR01018982">
    <property type="protein sequence ID" value="KKL94224.1"/>
    <property type="molecule type" value="Genomic_DNA"/>
</dbReference>
<reference evidence="2" key="1">
    <citation type="journal article" date="2015" name="Nature">
        <title>Complex archaea that bridge the gap between prokaryotes and eukaryotes.</title>
        <authorList>
            <person name="Spang A."/>
            <person name="Saw J.H."/>
            <person name="Jorgensen S.L."/>
            <person name="Zaremba-Niedzwiedzka K."/>
            <person name="Martijn J."/>
            <person name="Lind A.E."/>
            <person name="van Eijk R."/>
            <person name="Schleper C."/>
            <person name="Guy L."/>
            <person name="Ettema T.J."/>
        </authorList>
    </citation>
    <scope>NUCLEOTIDE SEQUENCE</scope>
</reference>